<organism evidence="2 3">
    <name type="scientific">Sellimonas catena</name>
    <dbReference type="NCBI Taxonomy" id="2994035"/>
    <lineage>
        <taxon>Bacteria</taxon>
        <taxon>Bacillati</taxon>
        <taxon>Bacillota</taxon>
        <taxon>Clostridia</taxon>
        <taxon>Lachnospirales</taxon>
        <taxon>Lachnospiraceae</taxon>
        <taxon>Sellimonas</taxon>
    </lineage>
</organism>
<feature type="region of interest" description="Disordered" evidence="1">
    <location>
        <begin position="1"/>
        <end position="20"/>
    </location>
</feature>
<evidence type="ECO:0000256" key="1">
    <source>
        <dbReference type="SAM" id="MobiDB-lite"/>
    </source>
</evidence>
<reference evidence="2" key="3">
    <citation type="journal article" date="2023" name="Int. J. Syst. Evol. Microbiol.">
        <title>Sellimonas catena sp. nov., isolated from human faeces.</title>
        <authorList>
            <person name="Hisatomi A."/>
            <person name="Ohkuma M."/>
            <person name="Sakamoto M."/>
        </authorList>
    </citation>
    <scope>NUCLEOTIDE SEQUENCE</scope>
    <source>
        <strain evidence="2">18CBH55</strain>
    </source>
</reference>
<comment type="caution">
    <text evidence="2">The sequence shown here is derived from an EMBL/GenBank/DDBJ whole genome shotgun (WGS) entry which is preliminary data.</text>
</comment>
<evidence type="ECO:0000313" key="3">
    <source>
        <dbReference type="Proteomes" id="UP001145094"/>
    </source>
</evidence>
<dbReference type="RefSeq" id="WP_281845667.1">
    <property type="nucleotide sequence ID" value="NZ_BSCH01000019.1"/>
</dbReference>
<dbReference type="EMBL" id="BSCH01000019">
    <property type="protein sequence ID" value="GLG91264.1"/>
    <property type="molecule type" value="Genomic_DNA"/>
</dbReference>
<evidence type="ECO:0000313" key="2">
    <source>
        <dbReference type="EMBL" id="GLG91264.1"/>
    </source>
</evidence>
<dbReference type="AlphaFoldDB" id="A0A9W6FGE1"/>
<gene>
    <name evidence="2" type="ORF">Selli2_26910</name>
</gene>
<sequence>MKTSSQIISNEDLEQKGQISKTSPLEKWIFCQQNQAKKFRVYPIDEQITELLTKIHHMQVD</sequence>
<name>A0A9W6FGE1_9FIRM</name>
<proteinExistence type="predicted"/>
<dbReference type="Proteomes" id="UP001145094">
    <property type="component" value="Unassembled WGS sequence"/>
</dbReference>
<reference evidence="2" key="2">
    <citation type="submission" date="2022-11" db="EMBL/GenBank/DDBJ databases">
        <title>Draft genome sequence of Sellimonas catena strain 18CBH55.</title>
        <authorList>
            <person name="Atsushi H."/>
            <person name="Moriya O."/>
            <person name="Mitsuo S."/>
        </authorList>
    </citation>
    <scope>NUCLEOTIDE SEQUENCE</scope>
    <source>
        <strain evidence="2">18CBH55</strain>
    </source>
</reference>
<accession>A0A9W6FGE1</accession>
<reference evidence="2" key="1">
    <citation type="submission" date="2022-11" db="EMBL/GenBank/DDBJ databases">
        <title>Draft genome sequence of Sellimonas catena strain 18CBH55.</title>
        <authorList>
            <person name="Hisatomi A."/>
            <person name="Ohkuma M."/>
            <person name="Sakamoto M."/>
        </authorList>
    </citation>
    <scope>NUCLEOTIDE SEQUENCE</scope>
    <source>
        <strain evidence="2">18CBH55</strain>
    </source>
</reference>
<protein>
    <submittedName>
        <fullName evidence="2">Uncharacterized protein</fullName>
    </submittedName>
</protein>